<feature type="non-terminal residue" evidence="1">
    <location>
        <position position="254"/>
    </location>
</feature>
<dbReference type="Proteomes" id="UP001186974">
    <property type="component" value="Unassembled WGS sequence"/>
</dbReference>
<protein>
    <submittedName>
        <fullName evidence="1">Uncharacterized protein</fullName>
    </submittedName>
</protein>
<gene>
    <name evidence="1" type="ORF">LTS18_007177</name>
</gene>
<evidence type="ECO:0000313" key="2">
    <source>
        <dbReference type="Proteomes" id="UP001186974"/>
    </source>
</evidence>
<proteinExistence type="predicted"/>
<sequence>MLKYLLITSVAHKYNGHRPRLRLHGKRSDVPKVDIFVTCCGEPWQVAVDTIKAACSLDYPSDRYRVFLLDDGNSDILWRKVIDLRKSYHNLRYATRHASIKTHSKAGNLNFGLEKSASSDPAEFVAVLDVDMIPSPHWLRALLPHILHNPDVVLANPPQHFYNVPRDDRLGVNLEWRWVADVVMPLQEAVDAAWCTGSGFIAKRSAIEAIGGFPEESLQEDNLTSTLLAAKGWKVAYVNEYVQWGLAADSLKAM</sequence>
<comment type="caution">
    <text evidence="1">The sequence shown here is derived from an EMBL/GenBank/DDBJ whole genome shotgun (WGS) entry which is preliminary data.</text>
</comment>
<keyword evidence="2" id="KW-1185">Reference proteome</keyword>
<accession>A0ACC3DPU8</accession>
<dbReference type="EMBL" id="JAWDJW010001785">
    <property type="protein sequence ID" value="KAK3078570.1"/>
    <property type="molecule type" value="Genomic_DNA"/>
</dbReference>
<reference evidence="1" key="1">
    <citation type="submission" date="2024-09" db="EMBL/GenBank/DDBJ databases">
        <title>Black Yeasts Isolated from many extreme environments.</title>
        <authorList>
            <person name="Coleine C."/>
            <person name="Stajich J.E."/>
            <person name="Selbmann L."/>
        </authorList>
    </citation>
    <scope>NUCLEOTIDE SEQUENCE</scope>
    <source>
        <strain evidence="1">CCFEE 5737</strain>
    </source>
</reference>
<organism evidence="1 2">
    <name type="scientific">Coniosporium uncinatum</name>
    <dbReference type="NCBI Taxonomy" id="93489"/>
    <lineage>
        <taxon>Eukaryota</taxon>
        <taxon>Fungi</taxon>
        <taxon>Dikarya</taxon>
        <taxon>Ascomycota</taxon>
        <taxon>Pezizomycotina</taxon>
        <taxon>Dothideomycetes</taxon>
        <taxon>Dothideomycetes incertae sedis</taxon>
        <taxon>Coniosporium</taxon>
    </lineage>
</organism>
<name>A0ACC3DPU8_9PEZI</name>
<evidence type="ECO:0000313" key="1">
    <source>
        <dbReference type="EMBL" id="KAK3078570.1"/>
    </source>
</evidence>